<sequence length="171" mass="19266">MIIYVIFLALIVGIGFLTRLPKERRMDIPKAFLLIVVALTIGIINFVVLHLLASLTPLLSVVLSDVASLFILILSIAIISGIILYWIGVWLIPKLKIPMSVIVLSEYIIQWALIYITVYQITFDSLFKGEAADQVAKIDVTNPTQMMIMVLPSLISIWIAVILYRIRKKDI</sequence>
<evidence type="ECO:0000313" key="2">
    <source>
        <dbReference type="EMBL" id="MBJ8350289.1"/>
    </source>
</evidence>
<evidence type="ECO:0000256" key="1">
    <source>
        <dbReference type="SAM" id="Phobius"/>
    </source>
</evidence>
<protein>
    <submittedName>
        <fullName evidence="2">Uncharacterized protein</fullName>
    </submittedName>
</protein>
<feature type="transmembrane region" description="Helical" evidence="1">
    <location>
        <begin position="99"/>
        <end position="118"/>
    </location>
</feature>
<organism evidence="2 3">
    <name type="scientific">Streptococcus zalophi</name>
    <dbReference type="NCBI Taxonomy" id="640031"/>
    <lineage>
        <taxon>Bacteria</taxon>
        <taxon>Bacillati</taxon>
        <taxon>Bacillota</taxon>
        <taxon>Bacilli</taxon>
        <taxon>Lactobacillales</taxon>
        <taxon>Streptococcaceae</taxon>
        <taxon>Streptococcus</taxon>
    </lineage>
</organism>
<dbReference type="AlphaFoldDB" id="A0A934PAX3"/>
<gene>
    <name evidence="2" type="ORF">JHK64_06580</name>
</gene>
<accession>A0A934PAX3</accession>
<feature type="transmembrane region" description="Helical" evidence="1">
    <location>
        <begin position="33"/>
        <end position="55"/>
    </location>
</feature>
<dbReference type="RefSeq" id="WP_199568203.1">
    <property type="nucleotide sequence ID" value="NZ_JAENBP010000009.1"/>
</dbReference>
<feature type="transmembrane region" description="Helical" evidence="1">
    <location>
        <begin position="146"/>
        <end position="166"/>
    </location>
</feature>
<proteinExistence type="predicted"/>
<dbReference type="Proteomes" id="UP000644875">
    <property type="component" value="Unassembled WGS sequence"/>
</dbReference>
<keyword evidence="1" id="KW-0812">Transmembrane</keyword>
<evidence type="ECO:0000313" key="3">
    <source>
        <dbReference type="Proteomes" id="UP000644875"/>
    </source>
</evidence>
<keyword evidence="1" id="KW-1133">Transmembrane helix</keyword>
<dbReference type="EMBL" id="JAENBP010000009">
    <property type="protein sequence ID" value="MBJ8350289.1"/>
    <property type="molecule type" value="Genomic_DNA"/>
</dbReference>
<keyword evidence="3" id="KW-1185">Reference proteome</keyword>
<keyword evidence="1" id="KW-0472">Membrane</keyword>
<feature type="transmembrane region" description="Helical" evidence="1">
    <location>
        <begin position="6"/>
        <end position="21"/>
    </location>
</feature>
<reference evidence="2 3" key="1">
    <citation type="journal article" date="2021" name="Int. J. Syst. Evol. Microbiol.">
        <title>Streptococcus vicugnae sp. nov., isolated from faeces of alpacas (Vicugna pacos) and cattle (Bos taurus), Streptococcus zalophi sp. nov., and Streptococcus pacificus sp. nov., isolated from respiratory tract of California sea lions (Zalophus californianus).</title>
        <authorList>
            <person name="Volokhov D.V."/>
            <person name="Zagorodnyaya T.A."/>
            <person name="Shen Z."/>
            <person name="Blom J."/>
            <person name="Furtak V.A."/>
            <person name="Eisenberg T."/>
            <person name="Fan P."/>
            <person name="Jeong K.C."/>
            <person name="Gao Y."/>
            <person name="Zhang S."/>
            <person name="Amselle M."/>
        </authorList>
    </citation>
    <scope>NUCLEOTIDE SEQUENCE [LARGE SCALE GENOMIC DNA]</scope>
    <source>
        <strain evidence="3">CSL7508-lung</strain>
    </source>
</reference>
<name>A0A934PAX3_9STRE</name>
<feature type="transmembrane region" description="Helical" evidence="1">
    <location>
        <begin position="67"/>
        <end position="92"/>
    </location>
</feature>
<comment type="caution">
    <text evidence="2">The sequence shown here is derived from an EMBL/GenBank/DDBJ whole genome shotgun (WGS) entry which is preliminary data.</text>
</comment>